<dbReference type="EMBL" id="QWFX01000013">
    <property type="protein sequence ID" value="RIJ28387.1"/>
    <property type="molecule type" value="Genomic_DNA"/>
</dbReference>
<dbReference type="Proteomes" id="UP000266385">
    <property type="component" value="Unassembled WGS sequence"/>
</dbReference>
<reference evidence="2 3" key="1">
    <citation type="submission" date="2018-08" db="EMBL/GenBank/DDBJ databases">
        <title>Henriciella mobilis sp. nov., isolated from seawater.</title>
        <authorList>
            <person name="Cheng H."/>
            <person name="Wu Y.-H."/>
            <person name="Xu X.-W."/>
            <person name="Guo L.-L."/>
        </authorList>
    </citation>
    <scope>NUCLEOTIDE SEQUENCE [LARGE SCALE GENOMIC DNA]</scope>
    <source>
        <strain evidence="2 3">JN25</strain>
    </source>
</reference>
<dbReference type="InterPro" id="IPR013589">
    <property type="entry name" value="Bac_transglu_N"/>
</dbReference>
<evidence type="ECO:0000313" key="2">
    <source>
        <dbReference type="EMBL" id="RIJ28387.1"/>
    </source>
</evidence>
<dbReference type="SMART" id="SM00460">
    <property type="entry name" value="TGc"/>
    <property type="match status" value="1"/>
</dbReference>
<feature type="domain" description="Transglutaminase-like" evidence="1">
    <location>
        <begin position="159"/>
        <end position="223"/>
    </location>
</feature>
<name>A0A399REB6_9PROT</name>
<dbReference type="SUPFAM" id="SSF54001">
    <property type="entry name" value="Cysteine proteinases"/>
    <property type="match status" value="1"/>
</dbReference>
<sequence length="267" mass="29296">MRLKIAHQTRYQFAEPVSYALQQLRLTPKTRRGQEVVSWQIELEGGKEEVAFVDQFNNATQLISIEEGARELVFRAVGEVETHDQAGIVGEHAGWTPLWLYNRKTPLTAPGPTLRKLARGLGADFEDDVARLHGLMELIGAEIAYETGQTHAQTTAEEAAAAGHGVCQDHTHVFITCARLLGFPARYVSGYLMMTDRVQQDASHAWAEAYVDGLGWVGFDVSNAISPDEKYVAVATGLDYLDAAPVSGMTFGHAQEGLDVSVQVQQQ</sequence>
<proteinExistence type="predicted"/>
<organism evidence="2 3">
    <name type="scientific">Henriciella mobilis</name>
    <dbReference type="NCBI Taxonomy" id="2305467"/>
    <lineage>
        <taxon>Bacteria</taxon>
        <taxon>Pseudomonadati</taxon>
        <taxon>Pseudomonadota</taxon>
        <taxon>Alphaproteobacteria</taxon>
        <taxon>Hyphomonadales</taxon>
        <taxon>Hyphomonadaceae</taxon>
        <taxon>Henriciella</taxon>
    </lineage>
</organism>
<accession>A0A399REB6</accession>
<dbReference type="InterPro" id="IPR038765">
    <property type="entry name" value="Papain-like_cys_pep_sf"/>
</dbReference>
<dbReference type="PANTHER" id="PTHR33490:SF6">
    <property type="entry name" value="SLL1049 PROTEIN"/>
    <property type="match status" value="1"/>
</dbReference>
<dbReference type="Pfam" id="PF01841">
    <property type="entry name" value="Transglut_core"/>
    <property type="match status" value="1"/>
</dbReference>
<dbReference type="OrthoDB" id="9804023at2"/>
<comment type="caution">
    <text evidence="2">The sequence shown here is derived from an EMBL/GenBank/DDBJ whole genome shotgun (WGS) entry which is preliminary data.</text>
</comment>
<dbReference type="Gene3D" id="3.10.620.30">
    <property type="match status" value="1"/>
</dbReference>
<keyword evidence="3" id="KW-1185">Reference proteome</keyword>
<evidence type="ECO:0000313" key="3">
    <source>
        <dbReference type="Proteomes" id="UP000266385"/>
    </source>
</evidence>
<dbReference type="AlphaFoldDB" id="A0A399REB6"/>
<dbReference type="Pfam" id="PF08379">
    <property type="entry name" value="Bact_transglu_N"/>
    <property type="match status" value="1"/>
</dbReference>
<evidence type="ECO:0000259" key="1">
    <source>
        <dbReference type="SMART" id="SM00460"/>
    </source>
</evidence>
<dbReference type="RefSeq" id="WP_119376923.1">
    <property type="nucleotide sequence ID" value="NZ_QWFX01000013.1"/>
</dbReference>
<protein>
    <submittedName>
        <fullName evidence="2">Transglutaminase family protein</fullName>
    </submittedName>
</protein>
<dbReference type="PANTHER" id="PTHR33490">
    <property type="entry name" value="BLR5614 PROTEIN-RELATED"/>
    <property type="match status" value="1"/>
</dbReference>
<dbReference type="InterPro" id="IPR002931">
    <property type="entry name" value="Transglutaminase-like"/>
</dbReference>
<gene>
    <name evidence="2" type="ORF">D1223_13435</name>
</gene>